<feature type="region of interest" description="Disordered" evidence="4">
    <location>
        <begin position="988"/>
        <end position="1100"/>
    </location>
</feature>
<reference evidence="5" key="1">
    <citation type="submission" date="2021-03" db="EMBL/GenBank/DDBJ databases">
        <authorList>
            <person name="Tagirdzhanova G."/>
        </authorList>
    </citation>
    <scope>NUCLEOTIDE SEQUENCE</scope>
</reference>
<organism evidence="5 6">
    <name type="scientific">Imshaugia aleurites</name>
    <dbReference type="NCBI Taxonomy" id="172621"/>
    <lineage>
        <taxon>Eukaryota</taxon>
        <taxon>Fungi</taxon>
        <taxon>Dikarya</taxon>
        <taxon>Ascomycota</taxon>
        <taxon>Pezizomycotina</taxon>
        <taxon>Lecanoromycetes</taxon>
        <taxon>OSLEUM clade</taxon>
        <taxon>Lecanoromycetidae</taxon>
        <taxon>Lecanorales</taxon>
        <taxon>Lecanorineae</taxon>
        <taxon>Parmeliaceae</taxon>
        <taxon>Imshaugia</taxon>
    </lineage>
</organism>
<protein>
    <submittedName>
        <fullName evidence="5">Uncharacterized protein</fullName>
    </submittedName>
</protein>
<dbReference type="OrthoDB" id="8436363at2759"/>
<feature type="compositionally biased region" description="Low complexity" evidence="4">
    <location>
        <begin position="81"/>
        <end position="112"/>
    </location>
</feature>
<feature type="compositionally biased region" description="Polar residues" evidence="4">
    <location>
        <begin position="997"/>
        <end position="1016"/>
    </location>
</feature>
<dbReference type="Gene3D" id="3.80.10.10">
    <property type="entry name" value="Ribonuclease Inhibitor"/>
    <property type="match status" value="1"/>
</dbReference>
<feature type="region of interest" description="Disordered" evidence="4">
    <location>
        <begin position="904"/>
        <end position="935"/>
    </location>
</feature>
<comment type="subcellular location">
    <subcellularLocation>
        <location evidence="1">Cytoplasm</location>
    </subcellularLocation>
</comment>
<dbReference type="InterPro" id="IPR050637">
    <property type="entry name" value="NLRP_innate_immun_reg"/>
</dbReference>
<name>A0A8H3I835_9LECA</name>
<dbReference type="EMBL" id="CAJPDT010000020">
    <property type="protein sequence ID" value="CAF9918412.1"/>
    <property type="molecule type" value="Genomic_DNA"/>
</dbReference>
<dbReference type="PANTHER" id="PTHR45690">
    <property type="entry name" value="NACHT, LRR AND PYD DOMAINS-CONTAINING PROTEIN 12"/>
    <property type="match status" value="1"/>
</dbReference>
<feature type="compositionally biased region" description="Basic and acidic residues" evidence="4">
    <location>
        <begin position="1075"/>
        <end position="1086"/>
    </location>
</feature>
<feature type="compositionally biased region" description="Basic and acidic residues" evidence="4">
    <location>
        <begin position="240"/>
        <end position="262"/>
    </location>
</feature>
<comment type="caution">
    <text evidence="5">The sequence shown here is derived from an EMBL/GenBank/DDBJ whole genome shotgun (WGS) entry which is preliminary data.</text>
</comment>
<evidence type="ECO:0000256" key="1">
    <source>
        <dbReference type="ARBA" id="ARBA00004496"/>
    </source>
</evidence>
<sequence>MVSTSAPAADDKSLLYKQDASQGKDEPTAPEANGSHSTNSQGHAHLPHILHRANSEKVDPGPNSPKNQKDPKAPPMGRRNSWMSSLSSKFSSNTNAPASSTGSPSPTVSKSPPNTPQPEFSNPFVATATSLAKDAKKIDTPPSTPPAGGKGGHTFIQSALRRLGSSGGGSTAKAAGSGGAYQRRTMNVDPYRERCSLPDLDLKKLRRVAFCVDVEIAGAAQYTEEEPQAPPVPAITAESRLTKLEHEMEAKKRRDQKQKKGEGAALRNPNTVAEEKEKDGVVRAVGEEVKPTPPERNQEPKTPEDSEAKEPTRKKEKKKRSEGERKERKERKHQEALANGSIPIEVRGEGSSSSANDTPTGADTPPKSQDRPTTDPLRIYRRCCQLRETPILKRIVEQISSPAACHVMTPGILSNLDLSGYWMQLPDIVTLGDYLAVVPVKRLVLENCGLGDEAVRVILAGLLAAKTPEQARYNKKLAKKVNGETTEMTEQLGVIEKLIIKDNPKIGKEGWRHIALFMYMSRSLKGIDVSMIPFPKPTAMADSVTRHHHTPLHHTSPAPPSPIDMSTLLQEAIAERLGGNRLEELIMAECGLSTESIGKIVDGVMKCGSTRLGLAGNNITREGLGHVIRYLQSGKCEGLDLGGNDLREDLNMLAEALDEKSTMWALSLADCNLAPSSLESLLPALVQLPNCRFIDLSHNRDLFLTRPTALGLIRKYLPQMPMIRRIHLMDVAMTPEDAIALAEVLPESQSLAHLNILENHLLSPLASATTEAMQEEACALYASLMAAVRVSDTIICIDIDVPSQDSSEVVKALAKQVVAYSLRNLERLPLAETSDLAKAAMVEPHGGEKQLTVPDILLHLVGQVDGFPENHDSDDPAPDDDYIVGGTGVVKALDICLNRAADGRKDSRDLSPLRSGSGTPKKVLHGEVSKGKAKEMSKNLLNSARKIRARLQPALIKEAKAGNDLSYRRLQFLDSTLERMIERFENEYPETRISKPTPATTEPFSDDNASTSSSLIHPTPTYPPLEPASPDQEDPDDTTAPLIRPASVSRRASSPSLASRQAQEEGRMHRFGQRIKRDILRPESQDYAHGTTGTESEAQHLQDLRRRLEAFEGGELKDRVERLGPETAFDMIGASAEQLSAWQRGDPEGFERIKEARGHALALYEDRMAGEATFPTRVDSLSRSDDPVSGTGSKVVDVNGNGNGA</sequence>
<keyword evidence="6" id="KW-1185">Reference proteome</keyword>
<feature type="compositionally biased region" description="Basic and acidic residues" evidence="4">
    <location>
        <begin position="296"/>
        <end position="335"/>
    </location>
</feature>
<keyword evidence="3" id="KW-0677">Repeat</keyword>
<evidence type="ECO:0000256" key="3">
    <source>
        <dbReference type="ARBA" id="ARBA00022737"/>
    </source>
</evidence>
<dbReference type="GO" id="GO:0005737">
    <property type="term" value="C:cytoplasm"/>
    <property type="evidence" value="ECO:0007669"/>
    <property type="project" value="UniProtKB-SubCell"/>
</dbReference>
<dbReference type="PANTHER" id="PTHR45690:SF19">
    <property type="entry name" value="NACHT, LRR AND PYD DOMAINS-CONTAINING PROTEIN 3"/>
    <property type="match status" value="1"/>
</dbReference>
<gene>
    <name evidence="5" type="ORF">IMSHALPRED_004300</name>
</gene>
<proteinExistence type="predicted"/>
<keyword evidence="2" id="KW-0963">Cytoplasm</keyword>
<dbReference type="SUPFAM" id="SSF52047">
    <property type="entry name" value="RNI-like"/>
    <property type="match status" value="1"/>
</dbReference>
<feature type="compositionally biased region" description="Low complexity" evidence="4">
    <location>
        <begin position="1044"/>
        <end position="1061"/>
    </location>
</feature>
<accession>A0A8H3I835</accession>
<feature type="compositionally biased region" description="Basic and acidic residues" evidence="4">
    <location>
        <begin position="273"/>
        <end position="290"/>
    </location>
</feature>
<dbReference type="AlphaFoldDB" id="A0A8H3I835"/>
<feature type="compositionally biased region" description="Polar residues" evidence="4">
    <location>
        <begin position="350"/>
        <end position="361"/>
    </location>
</feature>
<evidence type="ECO:0000256" key="4">
    <source>
        <dbReference type="SAM" id="MobiDB-lite"/>
    </source>
</evidence>
<feature type="region of interest" description="Disordered" evidence="4">
    <location>
        <begin position="240"/>
        <end position="376"/>
    </location>
</feature>
<evidence type="ECO:0000313" key="5">
    <source>
        <dbReference type="EMBL" id="CAF9918412.1"/>
    </source>
</evidence>
<feature type="region of interest" description="Disordered" evidence="4">
    <location>
        <begin position="1"/>
        <end position="187"/>
    </location>
</feature>
<dbReference type="InterPro" id="IPR032675">
    <property type="entry name" value="LRR_dom_sf"/>
</dbReference>
<feature type="compositionally biased region" description="Basic and acidic residues" evidence="4">
    <location>
        <begin position="924"/>
        <end position="935"/>
    </location>
</feature>
<evidence type="ECO:0000256" key="2">
    <source>
        <dbReference type="ARBA" id="ARBA00022490"/>
    </source>
</evidence>
<feature type="region of interest" description="Disordered" evidence="4">
    <location>
        <begin position="1175"/>
        <end position="1205"/>
    </location>
</feature>
<dbReference type="Proteomes" id="UP000664534">
    <property type="component" value="Unassembled WGS sequence"/>
</dbReference>
<evidence type="ECO:0000313" key="6">
    <source>
        <dbReference type="Proteomes" id="UP000664534"/>
    </source>
</evidence>